<comment type="subcellular location">
    <subcellularLocation>
        <location evidence="1">Membrane</location>
        <topology evidence="1">Multi-pass membrane protein</topology>
    </subcellularLocation>
</comment>
<evidence type="ECO:0000256" key="2">
    <source>
        <dbReference type="ARBA" id="ARBA00022692"/>
    </source>
</evidence>
<dbReference type="PANTHER" id="PTHR38480">
    <property type="entry name" value="SLR0254 PROTEIN"/>
    <property type="match status" value="1"/>
</dbReference>
<evidence type="ECO:0000259" key="6">
    <source>
        <dbReference type="Pfam" id="PF06271"/>
    </source>
</evidence>
<dbReference type="GeneID" id="72187068"/>
<proteinExistence type="predicted"/>
<evidence type="ECO:0000256" key="4">
    <source>
        <dbReference type="ARBA" id="ARBA00023136"/>
    </source>
</evidence>
<evidence type="ECO:0000256" key="5">
    <source>
        <dbReference type="SAM" id="Phobius"/>
    </source>
</evidence>
<keyword evidence="8" id="KW-1185">Reference proteome</keyword>
<dbReference type="Pfam" id="PF06271">
    <property type="entry name" value="RDD"/>
    <property type="match status" value="1"/>
</dbReference>
<dbReference type="PANTHER" id="PTHR38480:SF1">
    <property type="entry name" value="SLR0254 PROTEIN"/>
    <property type="match status" value="1"/>
</dbReference>
<feature type="domain" description="RDD" evidence="6">
    <location>
        <begin position="16"/>
        <end position="140"/>
    </location>
</feature>
<gene>
    <name evidence="7" type="ORF">M0R89_17675</name>
</gene>
<keyword evidence="3 5" id="KW-1133">Transmembrane helix</keyword>
<sequence length="146" mass="15568">MPSRYHRPDRSSTDVVGARIGAQVVDLVLLFVQVMVVAVGLAALVRPESEAAVEGYVGIAFLTLPLYGGLLEGFWNGQTIGKRVAGIRVVNRTGEAASVGQAFVRNVPAVILFSWLTSAVALAAIAIDDHNRRVFDNFAGTYVVKA</sequence>
<reference evidence="7 8" key="1">
    <citation type="submission" date="2022-04" db="EMBL/GenBank/DDBJ databases">
        <title>Diverse halophilic archaea isolated from saline environments.</title>
        <authorList>
            <person name="Cui H.-L."/>
        </authorList>
    </citation>
    <scope>NUCLEOTIDE SEQUENCE [LARGE SCALE GENOMIC DNA]</scope>
    <source>
        <strain evidence="7 8">XZYJT49</strain>
    </source>
</reference>
<protein>
    <submittedName>
        <fullName evidence="7">RDD family protein</fullName>
    </submittedName>
</protein>
<dbReference type="Proteomes" id="UP000830729">
    <property type="component" value="Chromosome"/>
</dbReference>
<accession>A0A8U0HTL9</accession>
<feature type="transmembrane region" description="Helical" evidence="5">
    <location>
        <begin position="20"/>
        <end position="44"/>
    </location>
</feature>
<feature type="transmembrane region" description="Helical" evidence="5">
    <location>
        <begin position="107"/>
        <end position="127"/>
    </location>
</feature>
<evidence type="ECO:0000256" key="1">
    <source>
        <dbReference type="ARBA" id="ARBA00004141"/>
    </source>
</evidence>
<evidence type="ECO:0000313" key="8">
    <source>
        <dbReference type="Proteomes" id="UP000830729"/>
    </source>
</evidence>
<dbReference type="AlphaFoldDB" id="A0A8U0HTL9"/>
<dbReference type="GO" id="GO:0016020">
    <property type="term" value="C:membrane"/>
    <property type="evidence" value="ECO:0007669"/>
    <property type="project" value="UniProtKB-SubCell"/>
</dbReference>
<dbReference type="EMBL" id="CP096659">
    <property type="protein sequence ID" value="UPV74350.1"/>
    <property type="molecule type" value="Genomic_DNA"/>
</dbReference>
<evidence type="ECO:0000313" key="7">
    <source>
        <dbReference type="EMBL" id="UPV74350.1"/>
    </source>
</evidence>
<feature type="transmembrane region" description="Helical" evidence="5">
    <location>
        <begin position="56"/>
        <end position="75"/>
    </location>
</feature>
<dbReference type="InterPro" id="IPR010432">
    <property type="entry name" value="RDD"/>
</dbReference>
<keyword evidence="2 5" id="KW-0812">Transmembrane</keyword>
<evidence type="ECO:0000256" key="3">
    <source>
        <dbReference type="ARBA" id="ARBA00022989"/>
    </source>
</evidence>
<organism evidence="7 8">
    <name type="scientific">Halorussus limi</name>
    <dbReference type="NCBI Taxonomy" id="2938695"/>
    <lineage>
        <taxon>Archaea</taxon>
        <taxon>Methanobacteriati</taxon>
        <taxon>Methanobacteriota</taxon>
        <taxon>Stenosarchaea group</taxon>
        <taxon>Halobacteria</taxon>
        <taxon>Halobacteriales</taxon>
        <taxon>Haladaptataceae</taxon>
        <taxon>Halorussus</taxon>
    </lineage>
</organism>
<keyword evidence="4 5" id="KW-0472">Membrane</keyword>
<dbReference type="RefSeq" id="WP_248650396.1">
    <property type="nucleotide sequence ID" value="NZ_CP096659.1"/>
</dbReference>
<dbReference type="KEGG" id="halx:M0R89_17675"/>
<name>A0A8U0HTL9_9EURY</name>